<evidence type="ECO:0000313" key="3">
    <source>
        <dbReference type="Proteomes" id="UP000298030"/>
    </source>
</evidence>
<dbReference type="EMBL" id="QPFP01000631">
    <property type="protein sequence ID" value="TEB04490.1"/>
    <property type="molecule type" value="Genomic_DNA"/>
</dbReference>
<gene>
    <name evidence="2" type="ORF">FA13DRAFT_1287934</name>
</gene>
<evidence type="ECO:0000256" key="1">
    <source>
        <dbReference type="SAM" id="MobiDB-lite"/>
    </source>
</evidence>
<organism evidence="2 3">
    <name type="scientific">Coprinellus micaceus</name>
    <name type="common">Glistening ink-cap mushroom</name>
    <name type="synonym">Coprinus micaceus</name>
    <dbReference type="NCBI Taxonomy" id="71717"/>
    <lineage>
        <taxon>Eukaryota</taxon>
        <taxon>Fungi</taxon>
        <taxon>Dikarya</taxon>
        <taxon>Basidiomycota</taxon>
        <taxon>Agaricomycotina</taxon>
        <taxon>Agaricomycetes</taxon>
        <taxon>Agaricomycetidae</taxon>
        <taxon>Agaricales</taxon>
        <taxon>Agaricineae</taxon>
        <taxon>Psathyrellaceae</taxon>
        <taxon>Coprinellus</taxon>
    </lineage>
</organism>
<proteinExistence type="predicted"/>
<feature type="region of interest" description="Disordered" evidence="1">
    <location>
        <begin position="33"/>
        <end position="52"/>
    </location>
</feature>
<reference evidence="2 3" key="1">
    <citation type="journal article" date="2019" name="Nat. Ecol. Evol.">
        <title>Megaphylogeny resolves global patterns of mushroom evolution.</title>
        <authorList>
            <person name="Varga T."/>
            <person name="Krizsan K."/>
            <person name="Foldi C."/>
            <person name="Dima B."/>
            <person name="Sanchez-Garcia M."/>
            <person name="Sanchez-Ramirez S."/>
            <person name="Szollosi G.J."/>
            <person name="Szarkandi J.G."/>
            <person name="Papp V."/>
            <person name="Albert L."/>
            <person name="Andreopoulos W."/>
            <person name="Angelini C."/>
            <person name="Antonin V."/>
            <person name="Barry K.W."/>
            <person name="Bougher N.L."/>
            <person name="Buchanan P."/>
            <person name="Buyck B."/>
            <person name="Bense V."/>
            <person name="Catcheside P."/>
            <person name="Chovatia M."/>
            <person name="Cooper J."/>
            <person name="Damon W."/>
            <person name="Desjardin D."/>
            <person name="Finy P."/>
            <person name="Geml J."/>
            <person name="Haridas S."/>
            <person name="Hughes K."/>
            <person name="Justo A."/>
            <person name="Karasinski D."/>
            <person name="Kautmanova I."/>
            <person name="Kiss B."/>
            <person name="Kocsube S."/>
            <person name="Kotiranta H."/>
            <person name="LaButti K.M."/>
            <person name="Lechner B.E."/>
            <person name="Liimatainen K."/>
            <person name="Lipzen A."/>
            <person name="Lukacs Z."/>
            <person name="Mihaltcheva S."/>
            <person name="Morgado L.N."/>
            <person name="Niskanen T."/>
            <person name="Noordeloos M.E."/>
            <person name="Ohm R.A."/>
            <person name="Ortiz-Santana B."/>
            <person name="Ovrebo C."/>
            <person name="Racz N."/>
            <person name="Riley R."/>
            <person name="Savchenko A."/>
            <person name="Shiryaev A."/>
            <person name="Soop K."/>
            <person name="Spirin V."/>
            <person name="Szebenyi C."/>
            <person name="Tomsovsky M."/>
            <person name="Tulloss R.E."/>
            <person name="Uehling J."/>
            <person name="Grigoriev I.V."/>
            <person name="Vagvolgyi C."/>
            <person name="Papp T."/>
            <person name="Martin F.M."/>
            <person name="Miettinen O."/>
            <person name="Hibbett D.S."/>
            <person name="Nagy L.G."/>
        </authorList>
    </citation>
    <scope>NUCLEOTIDE SEQUENCE [LARGE SCALE GENOMIC DNA]</scope>
    <source>
        <strain evidence="2 3">FP101781</strain>
    </source>
</reference>
<protein>
    <submittedName>
        <fullName evidence="2">Uncharacterized protein</fullName>
    </submittedName>
</protein>
<dbReference type="Proteomes" id="UP000298030">
    <property type="component" value="Unassembled WGS sequence"/>
</dbReference>
<keyword evidence="3" id="KW-1185">Reference proteome</keyword>
<sequence length="125" mass="14090">MLLQEETDRPIILYDVIQVADIMMVDERFSEATRPTRDGMGNGNGLAGIHPRYQPLDVDAPVRKERIECKFKISSDRGDERGVAVWAGDVGVRQWVAKDRAGHWLESAGDGTPSTYVLYSIWKQL</sequence>
<dbReference type="AlphaFoldDB" id="A0A4Y7R794"/>
<evidence type="ECO:0000313" key="2">
    <source>
        <dbReference type="EMBL" id="TEB04490.1"/>
    </source>
</evidence>
<accession>A0A4Y7R794</accession>
<name>A0A4Y7R794_COPMI</name>
<comment type="caution">
    <text evidence="2">The sequence shown here is derived from an EMBL/GenBank/DDBJ whole genome shotgun (WGS) entry which is preliminary data.</text>
</comment>